<dbReference type="Proteomes" id="UP000007069">
    <property type="component" value="Chromosome"/>
</dbReference>
<dbReference type="InterPro" id="IPR011119">
    <property type="entry name" value="Unchr_helicase_relaxase_TraI"/>
</dbReference>
<sequence>MALIGLLVSVRENGGEPEDALWLVSKTVSDKLRAHLLSQGIDGIPANNSAVFNVLQEHSMLQPAPDGKAIWRATVTSSSGWSHAFTLLRL</sequence>
<organism evidence="3">
    <name type="scientific">Xanthomonas euvesicatoria pv. vesicatoria (strain 85-10)</name>
    <name type="common">Xanthomonas campestris pv. vesicatoria</name>
    <dbReference type="NCBI Taxonomy" id="316273"/>
    <lineage>
        <taxon>Bacteria</taxon>
        <taxon>Pseudomonadati</taxon>
        <taxon>Pseudomonadota</taxon>
        <taxon>Gammaproteobacteria</taxon>
        <taxon>Lysobacterales</taxon>
        <taxon>Lysobacteraceae</taxon>
        <taxon>Xanthomonas</taxon>
    </lineage>
</organism>
<evidence type="ECO:0000313" key="2">
    <source>
        <dbReference type="EMBL" id="CAJ25116.1"/>
    </source>
</evidence>
<dbReference type="EMBL" id="AM039952">
    <property type="protein sequence ID" value="CAJ25116.1"/>
    <property type="molecule type" value="Genomic_DNA"/>
</dbReference>
<name>Q3BQ47_XANE5</name>
<evidence type="ECO:0000313" key="3">
    <source>
        <dbReference type="Proteomes" id="UP000007069"/>
    </source>
</evidence>
<gene>
    <name evidence="2" type="ordered locus">XCV3385</name>
</gene>
<evidence type="ECO:0000259" key="1">
    <source>
        <dbReference type="Pfam" id="PF07514"/>
    </source>
</evidence>
<feature type="domain" description="Uncharacterised" evidence="1">
    <location>
        <begin position="18"/>
        <end position="70"/>
    </location>
</feature>
<protein>
    <recommendedName>
        <fullName evidence="1">Uncharacterized domain-containing protein</fullName>
    </recommendedName>
</protein>
<dbReference type="KEGG" id="xcv:XCV3385"/>
<dbReference type="AlphaFoldDB" id="Q3BQ47"/>
<dbReference type="eggNOG" id="COG3827">
    <property type="taxonomic scope" value="Bacteria"/>
</dbReference>
<proteinExistence type="predicted"/>
<reference evidence="2 3" key="1">
    <citation type="journal article" date="2005" name="J. Bacteriol.">
        <title>Insights into genome plasticity and pathogenicity of the plant pathogenic Bacterium Xanthomonas campestris pv. vesicatoria revealed by the complete genome sequence.</title>
        <authorList>
            <person name="Thieme F."/>
            <person name="Koebnik R."/>
            <person name="Bekel T."/>
            <person name="Berger C."/>
            <person name="Boch J."/>
            <person name="Buettner D."/>
            <person name="Caldana C."/>
            <person name="Gaigalat L."/>
            <person name="Goesmann A."/>
            <person name="Kay S."/>
            <person name="Kirchner O."/>
            <person name="Lanz C."/>
            <person name="Linke B."/>
            <person name="McHardy A.C."/>
            <person name="Meyer F."/>
            <person name="Mittenhuber G."/>
            <person name="Nies D.H."/>
            <person name="Niesbach-Kloesgen U."/>
            <person name="Patschkowski T."/>
            <person name="Rueckert C."/>
            <person name="Rupp O."/>
            <person name="Schneicker S."/>
            <person name="Schuster S.C."/>
            <person name="Vorhoelter F.J."/>
            <person name="Weber E."/>
            <person name="Puehler A."/>
            <person name="Bonas U."/>
            <person name="Bartels D."/>
            <person name="Kaiser O."/>
        </authorList>
    </citation>
    <scope>NUCLEOTIDE SEQUENCE [LARGE SCALE GENOMIC DNA]</scope>
    <source>
        <strain evidence="2 3">85-10</strain>
    </source>
</reference>
<accession>Q3BQ47</accession>
<dbReference type="HOGENOM" id="CLU_2440050_0_0_6"/>
<dbReference type="Pfam" id="PF07514">
    <property type="entry name" value="TraI_2"/>
    <property type="match status" value="1"/>
</dbReference>